<reference evidence="1" key="1">
    <citation type="submission" date="2017-06" db="EMBL/GenBank/DDBJ databases">
        <title>Novel phages from South African skin metaviromes.</title>
        <authorList>
            <person name="van Zyl L.J."/>
            <person name="Abrahams Y."/>
            <person name="Stander E.A."/>
            <person name="Kirby B.M."/>
            <person name="Clavaud C."/>
            <person name="Farcet C."/>
            <person name="Breton L."/>
            <person name="Trindade M.I."/>
        </authorList>
    </citation>
    <scope>NUCLEOTIDE SEQUENCE</scope>
</reference>
<accession>A0A2H4JB07</accession>
<sequence>MALHFPLMVNGTRIGHLYAVRTEGGANADDINTYQVEIMTESPRRVDSIILTHRYGDGAWELVRKALEERDKGRR</sequence>
<gene>
    <name evidence="1" type="ORF">7S3_73</name>
</gene>
<organism evidence="1">
    <name type="scientific">uncultured Caudovirales phage</name>
    <dbReference type="NCBI Taxonomy" id="2100421"/>
    <lineage>
        <taxon>Viruses</taxon>
        <taxon>Duplodnaviria</taxon>
        <taxon>Heunggongvirae</taxon>
        <taxon>Uroviricota</taxon>
        <taxon>Caudoviricetes</taxon>
        <taxon>Peduoviridae</taxon>
        <taxon>Maltschvirus</taxon>
        <taxon>Maltschvirus maltsch</taxon>
    </lineage>
</organism>
<dbReference type="EMBL" id="MF417887">
    <property type="protein sequence ID" value="ASN69251.1"/>
    <property type="molecule type" value="Genomic_DNA"/>
</dbReference>
<proteinExistence type="predicted"/>
<evidence type="ECO:0000313" key="1">
    <source>
        <dbReference type="EMBL" id="ASN69251.1"/>
    </source>
</evidence>
<protein>
    <submittedName>
        <fullName evidence="1">Uncharacterized protein</fullName>
    </submittedName>
</protein>
<name>A0A2H4JB07_9CAUD</name>